<dbReference type="PANTHER" id="PTHR31240">
    <property type="entry name" value="MATERNAL EFFECT EMBRYO ARREST 18"/>
    <property type="match status" value="1"/>
</dbReference>
<dbReference type="Proteomes" id="UP000027586">
    <property type="component" value="Unassembled WGS sequence"/>
</dbReference>
<dbReference type="SUPFAM" id="SSF142338">
    <property type="entry name" value="CofD-like"/>
    <property type="match status" value="1"/>
</dbReference>
<evidence type="ECO:0000313" key="3">
    <source>
        <dbReference type="Proteomes" id="UP000027586"/>
    </source>
</evidence>
<dbReference type="EMBL" id="CBTN010000008">
    <property type="protein sequence ID" value="CDH51080.1"/>
    <property type="molecule type" value="Genomic_DNA"/>
</dbReference>
<comment type="caution">
    <text evidence="2">The sequence shown here is derived from an EMBL/GenBank/DDBJ whole genome shotgun (WGS) entry which is preliminary data.</text>
</comment>
<dbReference type="AlphaFoldDB" id="A0A068RMZ7"/>
<gene>
    <name evidence="2" type="ORF">LCOR_02736.1</name>
</gene>
<evidence type="ECO:0000259" key="1">
    <source>
        <dbReference type="PROSITE" id="PS50172"/>
    </source>
</evidence>
<feature type="domain" description="BRCT" evidence="1">
    <location>
        <begin position="18"/>
        <end position="99"/>
    </location>
</feature>
<evidence type="ECO:0000313" key="2">
    <source>
        <dbReference type="EMBL" id="CDH51080.1"/>
    </source>
</evidence>
<dbReference type="GO" id="GO:0043743">
    <property type="term" value="F:LPPG:FO 2-phospho-L-lactate transferase activity"/>
    <property type="evidence" value="ECO:0007669"/>
    <property type="project" value="InterPro"/>
</dbReference>
<protein>
    <submittedName>
        <fullName evidence="2">Upf0052-domain-containing protein</fullName>
    </submittedName>
</protein>
<dbReference type="STRING" id="1263082.A0A068RMZ7"/>
<dbReference type="InterPro" id="IPR002882">
    <property type="entry name" value="CofD"/>
</dbReference>
<accession>A0A068RMZ7</accession>
<organism evidence="2 3">
    <name type="scientific">Lichtheimia corymbifera JMRC:FSU:9682</name>
    <dbReference type="NCBI Taxonomy" id="1263082"/>
    <lineage>
        <taxon>Eukaryota</taxon>
        <taxon>Fungi</taxon>
        <taxon>Fungi incertae sedis</taxon>
        <taxon>Mucoromycota</taxon>
        <taxon>Mucoromycotina</taxon>
        <taxon>Mucoromycetes</taxon>
        <taxon>Mucorales</taxon>
        <taxon>Lichtheimiaceae</taxon>
        <taxon>Lichtheimia</taxon>
    </lineage>
</organism>
<dbReference type="OrthoDB" id="10267139at2759"/>
<dbReference type="VEuPathDB" id="FungiDB:LCOR_02736.1"/>
<keyword evidence="3" id="KW-1185">Reference proteome</keyword>
<dbReference type="InterPro" id="IPR001357">
    <property type="entry name" value="BRCT_dom"/>
</dbReference>
<dbReference type="InterPro" id="IPR038136">
    <property type="entry name" value="CofD-like_dom_sf"/>
</dbReference>
<proteinExistence type="predicted"/>
<dbReference type="PANTHER" id="PTHR31240:SF0">
    <property type="entry name" value="MATERNAL EFFECT EMBRYO ARREST 18"/>
    <property type="match status" value="1"/>
</dbReference>
<dbReference type="Pfam" id="PF01933">
    <property type="entry name" value="CofD"/>
    <property type="match status" value="1"/>
</dbReference>
<name>A0A068RMZ7_9FUNG</name>
<sequence>MSVTTSFVVISGGSGCNAIAPAFQNFNANVHYVLAISDNGGSTSELIRVLGGPSIGDLRARLTRLIDTTQSEEKQAIKDLLSYRLSKSADSHTVREEWMAIVEGHHRLWNKIPTEKKETIRGFLVAFNTEIIKRAYKCFDFRNGSIGNFFLTGARLFFGSLEAAIFLFAAITGIEDRTSVLPVIVTNHTAAIAAELEDGDVLRGQCEISHPSPSRRPSLRNPMDTYTAVGGLQSPPVPDGSRNMNTNLIFEKATEEKLSSAITRLYYMNEFGQEIYPWPNPKVVDSINSSETLIYSIGSLYTSICPCLILRGIGRTIAQSPSLKRKIMILNGFDDRETEGCTAVDFINIITHALNQSQAIDAKRDFYERRTREGLRRLSVAQYEGYPLSTSKKKETATIDTRVDELLPRSPPSDFITHMIYISSTEIEVDVERIENMGIRCIKITQDTPEYTDKCLQPVLERIIAED</sequence>
<dbReference type="CDD" id="cd07187">
    <property type="entry name" value="YvcK_like"/>
    <property type="match status" value="1"/>
</dbReference>
<dbReference type="PROSITE" id="PS50172">
    <property type="entry name" value="BRCT"/>
    <property type="match status" value="1"/>
</dbReference>
<dbReference type="Gene3D" id="3.40.50.10680">
    <property type="entry name" value="CofD-like domains"/>
    <property type="match status" value="1"/>
</dbReference>
<reference evidence="2" key="1">
    <citation type="submission" date="2013-08" db="EMBL/GenBank/DDBJ databases">
        <title>Gene expansion shapes genome architecture in the human pathogen Lichtheimia corymbifera: an evolutionary genomics analysis in the ancient terrestrial Mucorales (Mucoromycotina).</title>
        <authorList>
            <person name="Schwartze V.U."/>
            <person name="Winter S."/>
            <person name="Shelest E."/>
            <person name="Marcet-Houben M."/>
            <person name="Horn F."/>
            <person name="Wehner S."/>
            <person name="Hoffmann K."/>
            <person name="Riege K."/>
            <person name="Sammeth M."/>
            <person name="Nowrousian M."/>
            <person name="Valiante V."/>
            <person name="Linde J."/>
            <person name="Jacobsen I.D."/>
            <person name="Marz M."/>
            <person name="Brakhage A.A."/>
            <person name="Gabaldon T."/>
            <person name="Bocker S."/>
            <person name="Voigt K."/>
        </authorList>
    </citation>
    <scope>NUCLEOTIDE SEQUENCE [LARGE SCALE GENOMIC DNA]</scope>
    <source>
        <strain evidence="2">FSU 9682</strain>
    </source>
</reference>